<dbReference type="InterPro" id="IPR051104">
    <property type="entry name" value="FAD_monoxygenase"/>
</dbReference>
<dbReference type="GO" id="GO:0016491">
    <property type="term" value="F:oxidoreductase activity"/>
    <property type="evidence" value="ECO:0007669"/>
    <property type="project" value="UniProtKB-KW"/>
</dbReference>
<evidence type="ECO:0000256" key="4">
    <source>
        <dbReference type="SAM" id="Phobius"/>
    </source>
</evidence>
<dbReference type="RefSeq" id="XP_047768267.1">
    <property type="nucleotide sequence ID" value="XM_047912004.1"/>
</dbReference>
<dbReference type="PANTHER" id="PTHR46720">
    <property type="entry name" value="HYDROXYLASE, PUTATIVE (AFU_ORTHOLOGUE AFUA_3G01460)-RELATED"/>
    <property type="match status" value="1"/>
</dbReference>
<keyword evidence="4" id="KW-0812">Transmembrane</keyword>
<reference evidence="6" key="2">
    <citation type="journal article" date="2022" name="Microb. Genom.">
        <title>A chromosome-scale genome assembly of the tomato pathogen Cladosporium fulvum reveals a compartmentalized genome architecture and the presence of a dispensable chromosome.</title>
        <authorList>
            <person name="Zaccaron A.Z."/>
            <person name="Chen L.H."/>
            <person name="Samaras A."/>
            <person name="Stergiopoulos I."/>
        </authorList>
    </citation>
    <scope>NUCLEOTIDE SEQUENCE</scope>
    <source>
        <strain evidence="6">Race5_Kim</strain>
    </source>
</reference>
<name>A0A9Q8PJX8_PASFU</name>
<dbReference type="KEGG" id="ffu:CLAFUR5_12856"/>
<reference evidence="6" key="1">
    <citation type="submission" date="2021-12" db="EMBL/GenBank/DDBJ databases">
        <authorList>
            <person name="Zaccaron A."/>
            <person name="Stergiopoulos I."/>
        </authorList>
    </citation>
    <scope>NUCLEOTIDE SEQUENCE</scope>
    <source>
        <strain evidence="6">Race5_Kim</strain>
    </source>
</reference>
<proteinExistence type="predicted"/>
<accession>A0A9Q8PJX8</accession>
<evidence type="ECO:0000259" key="5">
    <source>
        <dbReference type="Pfam" id="PF01494"/>
    </source>
</evidence>
<dbReference type="Proteomes" id="UP000756132">
    <property type="component" value="Chromosome 11"/>
</dbReference>
<dbReference type="GO" id="GO:0044550">
    <property type="term" value="P:secondary metabolite biosynthetic process"/>
    <property type="evidence" value="ECO:0007669"/>
    <property type="project" value="UniProtKB-ARBA"/>
</dbReference>
<dbReference type="InterPro" id="IPR002938">
    <property type="entry name" value="FAD-bd"/>
</dbReference>
<dbReference type="InterPro" id="IPR036188">
    <property type="entry name" value="FAD/NAD-bd_sf"/>
</dbReference>
<feature type="transmembrane region" description="Helical" evidence="4">
    <location>
        <begin position="12"/>
        <end position="31"/>
    </location>
</feature>
<evidence type="ECO:0000256" key="2">
    <source>
        <dbReference type="ARBA" id="ARBA00022827"/>
    </source>
</evidence>
<dbReference type="PRINTS" id="PR00420">
    <property type="entry name" value="RNGMNOXGNASE"/>
</dbReference>
<evidence type="ECO:0000313" key="7">
    <source>
        <dbReference type="Proteomes" id="UP000756132"/>
    </source>
</evidence>
<keyword evidence="2" id="KW-0274">FAD</keyword>
<feature type="domain" description="FAD-binding" evidence="5">
    <location>
        <begin position="304"/>
        <end position="374"/>
    </location>
</feature>
<evidence type="ECO:0000256" key="1">
    <source>
        <dbReference type="ARBA" id="ARBA00022630"/>
    </source>
</evidence>
<keyword evidence="4" id="KW-1133">Transmembrane helix</keyword>
<dbReference type="SUPFAM" id="SSF54373">
    <property type="entry name" value="FAD-linked reductases, C-terminal domain"/>
    <property type="match status" value="1"/>
</dbReference>
<keyword evidence="3" id="KW-0560">Oxidoreductase</keyword>
<dbReference type="GO" id="GO:0071949">
    <property type="term" value="F:FAD binding"/>
    <property type="evidence" value="ECO:0007669"/>
    <property type="project" value="InterPro"/>
</dbReference>
<evidence type="ECO:0000313" key="6">
    <source>
        <dbReference type="EMBL" id="UJO23901.1"/>
    </source>
</evidence>
<keyword evidence="7" id="KW-1185">Reference proteome</keyword>
<organism evidence="6 7">
    <name type="scientific">Passalora fulva</name>
    <name type="common">Tomato leaf mold</name>
    <name type="synonym">Cladosporium fulvum</name>
    <dbReference type="NCBI Taxonomy" id="5499"/>
    <lineage>
        <taxon>Eukaryota</taxon>
        <taxon>Fungi</taxon>
        <taxon>Dikarya</taxon>
        <taxon>Ascomycota</taxon>
        <taxon>Pezizomycotina</taxon>
        <taxon>Dothideomycetes</taxon>
        <taxon>Dothideomycetidae</taxon>
        <taxon>Mycosphaerellales</taxon>
        <taxon>Mycosphaerellaceae</taxon>
        <taxon>Fulvia</taxon>
    </lineage>
</organism>
<gene>
    <name evidence="6" type="ORF">CLAFUR5_12856</name>
</gene>
<dbReference type="OrthoDB" id="417877at2759"/>
<keyword evidence="1" id="KW-0285">Flavoprotein</keyword>
<keyword evidence="4" id="KW-0472">Membrane</keyword>
<dbReference type="SUPFAM" id="SSF51905">
    <property type="entry name" value="FAD/NAD(P)-binding domain"/>
    <property type="match status" value="1"/>
</dbReference>
<dbReference type="EMBL" id="CP090173">
    <property type="protein sequence ID" value="UJO23901.1"/>
    <property type="molecule type" value="Genomic_DNA"/>
</dbReference>
<sequence>MAPTYKPDPRNYSIAVVGGGIGGLCTAIGLLHQAINVTIYEAASRLSELGFGVSLAPNATRALQLIEPAMYAGFLKARTNNAWPDRQQFWFSFRAGEESMSDGQNYGKRFFDQHCETGQSSVHRANFLDELVALVPKEIARFGKRLVDLEDNGEDVTLRFADGSTARHSAVIGCDGIKSVVRQFVLGKNDPATYPVVSGKYAYRGLVPMEEAAGVLGDELARNSQIYVGHGGHILTFPIQGGKTMNAVAFGTKEDGEWRHPEWVIPMDKEAMLEDFKGWIAPAQQILGLMRKGDIWALFDHPPAHTYTKGRVYLLGDAAHASTPHNGAGAGQAVEDALILAQVMALVYNKKDIPRALSAYDKVRRPRSQRLVKESRVTGLLYDLQAPKVEDDLEKVAASLKVNKIWLWNHDHEAEIKKVQQVFLEESAKL</sequence>
<dbReference type="FunFam" id="3.50.50.60:FF:000153">
    <property type="entry name" value="Salicylate hydroxylase, putative"/>
    <property type="match status" value="1"/>
</dbReference>
<dbReference type="AlphaFoldDB" id="A0A9Q8PJX8"/>
<protein>
    <submittedName>
        <fullName evidence="6">6-methylsalicylic acid decarboxylase atA</fullName>
    </submittedName>
</protein>
<dbReference type="GeneID" id="71992734"/>
<dbReference type="PANTHER" id="PTHR46720:SF3">
    <property type="entry name" value="FAD-BINDING DOMAIN-CONTAINING PROTEIN-RELATED"/>
    <property type="match status" value="1"/>
</dbReference>
<evidence type="ECO:0000256" key="3">
    <source>
        <dbReference type="ARBA" id="ARBA00023002"/>
    </source>
</evidence>
<dbReference type="Pfam" id="PF01494">
    <property type="entry name" value="FAD_binding_3"/>
    <property type="match status" value="1"/>
</dbReference>
<dbReference type="Gene3D" id="3.50.50.60">
    <property type="entry name" value="FAD/NAD(P)-binding domain"/>
    <property type="match status" value="1"/>
</dbReference>